<dbReference type="InterPro" id="IPR036390">
    <property type="entry name" value="WH_DNA-bd_sf"/>
</dbReference>
<proteinExistence type="inferred from homology"/>
<feature type="domain" description="HTH lysR-type" evidence="5">
    <location>
        <begin position="1"/>
        <end position="60"/>
    </location>
</feature>
<keyword evidence="2" id="KW-0805">Transcription regulation</keyword>
<dbReference type="CDD" id="cd05466">
    <property type="entry name" value="PBP2_LTTR_substrate"/>
    <property type="match status" value="1"/>
</dbReference>
<dbReference type="InterPro" id="IPR005119">
    <property type="entry name" value="LysR_subst-bd"/>
</dbReference>
<dbReference type="PROSITE" id="PS50931">
    <property type="entry name" value="HTH_LYSR"/>
    <property type="match status" value="1"/>
</dbReference>
<dbReference type="GO" id="GO:0003700">
    <property type="term" value="F:DNA-binding transcription factor activity"/>
    <property type="evidence" value="ECO:0007669"/>
    <property type="project" value="InterPro"/>
</dbReference>
<keyword evidence="3" id="KW-0238">DNA-binding</keyword>
<evidence type="ECO:0000313" key="6">
    <source>
        <dbReference type="EMBL" id="GAL34226.1"/>
    </source>
</evidence>
<dbReference type="GO" id="GO:0003677">
    <property type="term" value="F:DNA binding"/>
    <property type="evidence" value="ECO:0007669"/>
    <property type="project" value="UniProtKB-KW"/>
</dbReference>
<protein>
    <submittedName>
        <fullName evidence="6">Transcriptional regulator LysR family</fullName>
    </submittedName>
</protein>
<evidence type="ECO:0000256" key="2">
    <source>
        <dbReference type="ARBA" id="ARBA00023015"/>
    </source>
</evidence>
<dbReference type="Pfam" id="PF03466">
    <property type="entry name" value="LysR_substrate"/>
    <property type="match status" value="1"/>
</dbReference>
<keyword evidence="4" id="KW-0804">Transcription</keyword>
<organism evidence="6 7">
    <name type="scientific">Vibrio maritimus</name>
    <dbReference type="NCBI Taxonomy" id="990268"/>
    <lineage>
        <taxon>Bacteria</taxon>
        <taxon>Pseudomonadati</taxon>
        <taxon>Pseudomonadota</taxon>
        <taxon>Gammaproteobacteria</taxon>
        <taxon>Vibrionales</taxon>
        <taxon>Vibrionaceae</taxon>
        <taxon>Vibrio</taxon>
    </lineage>
</organism>
<dbReference type="InterPro" id="IPR036388">
    <property type="entry name" value="WH-like_DNA-bd_sf"/>
</dbReference>
<dbReference type="Gene3D" id="1.10.10.10">
    <property type="entry name" value="Winged helix-like DNA-binding domain superfamily/Winged helix DNA-binding domain"/>
    <property type="match status" value="1"/>
</dbReference>
<evidence type="ECO:0000313" key="7">
    <source>
        <dbReference type="Proteomes" id="UP000029224"/>
    </source>
</evidence>
<dbReference type="OrthoDB" id="196624at2"/>
<comment type="caution">
    <text evidence="6">The sequence shown here is derived from an EMBL/GenBank/DDBJ whole genome shotgun (WGS) entry which is preliminary data.</text>
</comment>
<keyword evidence="7" id="KW-1185">Reference proteome</keyword>
<evidence type="ECO:0000256" key="3">
    <source>
        <dbReference type="ARBA" id="ARBA00023125"/>
    </source>
</evidence>
<dbReference type="SUPFAM" id="SSF46785">
    <property type="entry name" value="Winged helix' DNA-binding domain"/>
    <property type="match status" value="1"/>
</dbReference>
<dbReference type="SUPFAM" id="SSF53850">
    <property type="entry name" value="Periplasmic binding protein-like II"/>
    <property type="match status" value="1"/>
</dbReference>
<dbReference type="PANTHER" id="PTHR30126">
    <property type="entry name" value="HTH-TYPE TRANSCRIPTIONAL REGULATOR"/>
    <property type="match status" value="1"/>
</dbReference>
<name>A0A090T2N3_9VIBR</name>
<dbReference type="Pfam" id="PF00126">
    <property type="entry name" value="HTH_1"/>
    <property type="match status" value="1"/>
</dbReference>
<dbReference type="Proteomes" id="UP000029224">
    <property type="component" value="Unassembled WGS sequence"/>
</dbReference>
<dbReference type="Gene3D" id="3.40.190.290">
    <property type="match status" value="1"/>
</dbReference>
<dbReference type="PRINTS" id="PR00039">
    <property type="entry name" value="HTHLYSR"/>
</dbReference>
<comment type="similarity">
    <text evidence="1">Belongs to the LysR transcriptional regulatory family.</text>
</comment>
<dbReference type="FunFam" id="1.10.10.10:FF:000001">
    <property type="entry name" value="LysR family transcriptional regulator"/>
    <property type="match status" value="1"/>
</dbReference>
<reference evidence="6 7" key="1">
    <citation type="submission" date="2014-09" db="EMBL/GenBank/DDBJ databases">
        <title>Vibrio maritimus JCM 19240. (C210) whole genome shotgun sequence.</title>
        <authorList>
            <person name="Sawabe T."/>
            <person name="Meirelles P."/>
            <person name="Nakanishi M."/>
            <person name="Sayaka M."/>
            <person name="Hattori M."/>
            <person name="Ohkuma M."/>
        </authorList>
    </citation>
    <scope>NUCLEOTIDE SEQUENCE [LARGE SCALE GENOMIC DNA]</scope>
    <source>
        <strain evidence="6 7">JCM 19240</strain>
    </source>
</reference>
<dbReference type="EMBL" id="BBMT01000004">
    <property type="protein sequence ID" value="GAL34226.1"/>
    <property type="molecule type" value="Genomic_DNA"/>
</dbReference>
<dbReference type="AlphaFoldDB" id="A0A090T2N3"/>
<gene>
    <name evidence="6" type="ORF">JCM19240_1134</name>
</gene>
<evidence type="ECO:0000259" key="5">
    <source>
        <dbReference type="PROSITE" id="PS50931"/>
    </source>
</evidence>
<evidence type="ECO:0000256" key="1">
    <source>
        <dbReference type="ARBA" id="ARBA00009437"/>
    </source>
</evidence>
<sequence length="295" mass="33276">MKLQFDNIASFVAVVEAGSFSSAARKLGKSQSTVSTAIQNLESDLGFNLFIRQNAKVTLTDKGKRLFHLSTPVVSKYRDLLTAVSKMSQSEQIVFRVGIDPLVYNNNVKQTLFQFSEAFPEIDLEVVTKPSFVLSNYISQGKIDLALGNPYHKTDNDFNMDELFNVNCWWVGHASLIENQLKLPRILLMDGFDELVNLSELATHQIWRLDDLSTIVELCKAQKGIAFLPEHIVEPSLKTKELAIMTDNLEFFGKKVTASLFWSTHSDFGLYNQWIRSQLKTVIDQQSTFVAALAN</sequence>
<evidence type="ECO:0000256" key="4">
    <source>
        <dbReference type="ARBA" id="ARBA00023163"/>
    </source>
</evidence>
<accession>A0A090T2N3</accession>
<dbReference type="InterPro" id="IPR000847">
    <property type="entry name" value="LysR_HTH_N"/>
</dbReference>
<reference evidence="6 7" key="2">
    <citation type="submission" date="2014-09" db="EMBL/GenBank/DDBJ databases">
        <authorList>
            <consortium name="NBRP consortium"/>
            <person name="Sawabe T."/>
            <person name="Meirelles P."/>
            <person name="Nakanishi M."/>
            <person name="Sayaka M."/>
            <person name="Hattori M."/>
            <person name="Ohkuma M."/>
        </authorList>
    </citation>
    <scope>NUCLEOTIDE SEQUENCE [LARGE SCALE GENOMIC DNA]</scope>
    <source>
        <strain evidence="6 7">JCM 19240</strain>
    </source>
</reference>